<dbReference type="KEGG" id="dpb:BABL1_gene_701"/>
<feature type="signal peptide" evidence="2">
    <location>
        <begin position="1"/>
        <end position="20"/>
    </location>
</feature>
<sequence length="155" mass="17797">MKRVLLTIVLFSIFSISAFTNTVQDKAEYNNLLIAIQDLKVNDVKRILSSELEFCKEQKDNLLKDINSIIKQCNKDINKLGSRSLLRIAFGFLIFKCGAGIAENLTYRLNLGIGLIAFGTSTYFSYKQIKKGWDNYDVLKRLRRAYDIKNMISKL</sequence>
<accession>V6DFE7</accession>
<dbReference type="Proteomes" id="UP000018769">
    <property type="component" value="Chromosome I"/>
</dbReference>
<proteinExistence type="predicted"/>
<keyword evidence="4" id="KW-1185">Reference proteome</keyword>
<dbReference type="HOGENOM" id="CLU_1692252_0_0_7"/>
<dbReference type="AlphaFoldDB" id="V6DFE7"/>
<evidence type="ECO:0000256" key="2">
    <source>
        <dbReference type="SAM" id="SignalP"/>
    </source>
</evidence>
<name>V6DFE7_9BACT</name>
<dbReference type="EMBL" id="HG793133">
    <property type="protein sequence ID" value="CDK30317.1"/>
    <property type="molecule type" value="Genomic_DNA"/>
</dbReference>
<gene>
    <name evidence="3" type="ORF">BABL1_gene_701</name>
</gene>
<evidence type="ECO:0000313" key="4">
    <source>
        <dbReference type="Proteomes" id="UP000018769"/>
    </source>
</evidence>
<keyword evidence="2" id="KW-0732">Signal</keyword>
<evidence type="ECO:0000313" key="3">
    <source>
        <dbReference type="EMBL" id="CDK30317.1"/>
    </source>
</evidence>
<feature type="chain" id="PRO_5004746097" evidence="2">
    <location>
        <begin position="21"/>
        <end position="155"/>
    </location>
</feature>
<reference evidence="3 4" key="1">
    <citation type="journal article" date="2015" name="Biol. Direct">
        <title>Babela massiliensis, a representative of a widespread bacterial phylum with unusual adaptations to parasitism in amoebae.</title>
        <authorList>
            <person name="Pagnier I."/>
            <person name="Yutin N."/>
            <person name="Croce O."/>
            <person name="Makarova K.S."/>
            <person name="Wolf Y.I."/>
            <person name="Benamar S."/>
            <person name="Raoult D."/>
            <person name="Koonin E.V."/>
            <person name="La Scola B."/>
        </authorList>
    </citation>
    <scope>NUCLEOTIDE SEQUENCE [LARGE SCALE GENOMIC DNA]</scope>
    <source>
        <strain evidence="4">BABL1</strain>
    </source>
</reference>
<feature type="coiled-coil region" evidence="1">
    <location>
        <begin position="45"/>
        <end position="72"/>
    </location>
</feature>
<protein>
    <submittedName>
        <fullName evidence="3">Uncharacterized protein</fullName>
    </submittedName>
</protein>
<dbReference type="RefSeq" id="WP_023791270.1">
    <property type="nucleotide sequence ID" value="NC_023003.1"/>
</dbReference>
<keyword evidence="1" id="KW-0175">Coiled coil</keyword>
<evidence type="ECO:0000256" key="1">
    <source>
        <dbReference type="SAM" id="Coils"/>
    </source>
</evidence>
<organism evidence="3 4">
    <name type="scientific">Candidatus Babela massiliensis</name>
    <dbReference type="NCBI Taxonomy" id="673862"/>
    <lineage>
        <taxon>Bacteria</taxon>
        <taxon>Candidatus Babelota</taxon>
        <taxon>Candidatus Babeliae</taxon>
        <taxon>Candidatus Babeliales</taxon>
        <taxon>Candidatus Babeliaceae</taxon>
        <taxon>Candidatus Babela</taxon>
    </lineage>
</organism>